<accession>I4EF26</accession>
<name>I4EF26_9BACT</name>
<dbReference type="InterPro" id="IPR002930">
    <property type="entry name" value="GCV_H"/>
</dbReference>
<evidence type="ECO:0000313" key="6">
    <source>
        <dbReference type="EMBL" id="CCF83288.1"/>
    </source>
</evidence>
<evidence type="ECO:0000313" key="7">
    <source>
        <dbReference type="Proteomes" id="UP000004221"/>
    </source>
</evidence>
<sequence>MVNVPEGLRYTKTHEWVNVEDGVATMGATDYAQSELGDITYIELPEPGTEVTQTEPMGVIESVKAASDVYAAVSGEVTEINQDVVDAPETVNSSPYDAWFVRIRMSNPEELDNLMNAEDYETYVAEQEGGH</sequence>
<evidence type="ECO:0000256" key="2">
    <source>
        <dbReference type="ARBA" id="ARBA00022823"/>
    </source>
</evidence>
<comment type="subunit">
    <text evidence="3">The glycine cleavage system is composed of four proteins: P, T, L and H.</text>
</comment>
<dbReference type="GO" id="GO:0005960">
    <property type="term" value="C:glycine cleavage complex"/>
    <property type="evidence" value="ECO:0007669"/>
    <property type="project" value="InterPro"/>
</dbReference>
<dbReference type="AlphaFoldDB" id="I4EF26"/>
<dbReference type="PANTHER" id="PTHR11715">
    <property type="entry name" value="GLYCINE CLEAVAGE SYSTEM H PROTEIN"/>
    <property type="match status" value="1"/>
</dbReference>
<feature type="modified residue" description="N6-lipoyllysine" evidence="3 4">
    <location>
        <position position="64"/>
    </location>
</feature>
<dbReference type="EMBL" id="CAGS01000133">
    <property type="protein sequence ID" value="CCF83288.1"/>
    <property type="molecule type" value="Genomic_DNA"/>
</dbReference>
<dbReference type="PROSITE" id="PS00189">
    <property type="entry name" value="LIPOYL"/>
    <property type="match status" value="1"/>
</dbReference>
<dbReference type="NCBIfam" id="TIGR00527">
    <property type="entry name" value="gcvH"/>
    <property type="match status" value="1"/>
</dbReference>
<dbReference type="RefSeq" id="WP_008476313.1">
    <property type="nucleotide sequence ID" value="NZ_CAGS01000133.1"/>
</dbReference>
<dbReference type="HAMAP" id="MF_00272">
    <property type="entry name" value="GcvH"/>
    <property type="match status" value="1"/>
</dbReference>
<dbReference type="Pfam" id="PF01597">
    <property type="entry name" value="GCV_H"/>
    <property type="match status" value="1"/>
</dbReference>
<dbReference type="InterPro" id="IPR011053">
    <property type="entry name" value="Single_hybrid_motif"/>
</dbReference>
<dbReference type="NCBIfam" id="NF002270">
    <property type="entry name" value="PRK01202.1"/>
    <property type="match status" value="1"/>
</dbReference>
<feature type="domain" description="Lipoyl-binding" evidence="5">
    <location>
        <begin position="23"/>
        <end position="104"/>
    </location>
</feature>
<evidence type="ECO:0000256" key="1">
    <source>
        <dbReference type="ARBA" id="ARBA00009249"/>
    </source>
</evidence>
<dbReference type="InterPro" id="IPR033753">
    <property type="entry name" value="GCV_H/Fam206"/>
</dbReference>
<comment type="similarity">
    <text evidence="1 3">Belongs to the GcvH family.</text>
</comment>
<comment type="cofactor">
    <cofactor evidence="3">
        <name>(R)-lipoate</name>
        <dbReference type="ChEBI" id="CHEBI:83088"/>
    </cofactor>
    <text evidence="3">Binds 1 lipoyl cofactor covalently.</text>
</comment>
<evidence type="ECO:0000256" key="4">
    <source>
        <dbReference type="PIRSR" id="PIRSR617453-50"/>
    </source>
</evidence>
<evidence type="ECO:0000256" key="3">
    <source>
        <dbReference type="HAMAP-Rule" id="MF_00272"/>
    </source>
</evidence>
<dbReference type="InterPro" id="IPR000089">
    <property type="entry name" value="Biotin_lipoyl"/>
</dbReference>
<protein>
    <recommendedName>
        <fullName evidence="3">Glycine cleavage system H protein</fullName>
    </recommendedName>
</protein>
<dbReference type="PROSITE" id="PS50968">
    <property type="entry name" value="BIOTINYL_LIPOYL"/>
    <property type="match status" value="1"/>
</dbReference>
<evidence type="ECO:0000259" key="5">
    <source>
        <dbReference type="PROSITE" id="PS50968"/>
    </source>
</evidence>
<gene>
    <name evidence="3 6" type="primary">gcvH</name>
    <name evidence="6" type="ORF">NITHO_2180002</name>
</gene>
<comment type="function">
    <text evidence="3">The glycine cleavage system catalyzes the degradation of glycine. The H protein shuttles the methylamine group of glycine from the P protein to the T protein.</text>
</comment>
<dbReference type="GO" id="GO:0009249">
    <property type="term" value="P:protein lipoylation"/>
    <property type="evidence" value="ECO:0007669"/>
    <property type="project" value="TreeGrafter"/>
</dbReference>
<dbReference type="InterPro" id="IPR003016">
    <property type="entry name" value="2-oxoA_DH_lipoyl-BS"/>
</dbReference>
<comment type="caution">
    <text evidence="6">The sequence shown here is derived from an EMBL/GenBank/DDBJ whole genome shotgun (WGS) entry which is preliminary data.</text>
</comment>
<dbReference type="OrthoDB" id="9796712at2"/>
<keyword evidence="2 3" id="KW-0450">Lipoyl</keyword>
<organism evidence="6 7">
    <name type="scientific">Nitrolancea hollandica Lb</name>
    <dbReference type="NCBI Taxonomy" id="1129897"/>
    <lineage>
        <taxon>Bacteria</taxon>
        <taxon>Pseudomonadati</taxon>
        <taxon>Thermomicrobiota</taxon>
        <taxon>Thermomicrobia</taxon>
        <taxon>Sphaerobacterales</taxon>
        <taxon>Sphaerobacterineae</taxon>
        <taxon>Sphaerobacteraceae</taxon>
        <taxon>Nitrolancea</taxon>
    </lineage>
</organism>
<dbReference type="InterPro" id="IPR017453">
    <property type="entry name" value="GCV_H_sub"/>
</dbReference>
<dbReference type="CDD" id="cd06848">
    <property type="entry name" value="GCS_H"/>
    <property type="match status" value="1"/>
</dbReference>
<dbReference type="GO" id="GO:0005829">
    <property type="term" value="C:cytosol"/>
    <property type="evidence" value="ECO:0007669"/>
    <property type="project" value="TreeGrafter"/>
</dbReference>
<dbReference type="GO" id="GO:0019464">
    <property type="term" value="P:glycine decarboxylation via glycine cleavage system"/>
    <property type="evidence" value="ECO:0007669"/>
    <property type="project" value="UniProtKB-UniRule"/>
</dbReference>
<reference evidence="6 7" key="1">
    <citation type="journal article" date="2012" name="ISME J.">
        <title>Nitrification expanded: discovery, physiology and genomics of a nitrite-oxidizing bacterium from the phylum Chloroflexi.</title>
        <authorList>
            <person name="Sorokin D.Y."/>
            <person name="Lucker S."/>
            <person name="Vejmelkova D."/>
            <person name="Kostrikina N.A."/>
            <person name="Kleerebezem R."/>
            <person name="Rijpstra W.I."/>
            <person name="Damste J.S."/>
            <person name="Le Paslier D."/>
            <person name="Muyzer G."/>
            <person name="Wagner M."/>
            <person name="van Loosdrecht M.C."/>
            <person name="Daims H."/>
        </authorList>
    </citation>
    <scope>NUCLEOTIDE SEQUENCE [LARGE SCALE GENOMIC DNA]</scope>
    <source>
        <strain evidence="7">none</strain>
    </source>
</reference>
<dbReference type="PANTHER" id="PTHR11715:SF3">
    <property type="entry name" value="GLYCINE CLEAVAGE SYSTEM H PROTEIN-RELATED"/>
    <property type="match status" value="1"/>
</dbReference>
<dbReference type="Gene3D" id="2.40.50.100">
    <property type="match status" value="1"/>
</dbReference>
<proteinExistence type="inferred from homology"/>
<dbReference type="SUPFAM" id="SSF51230">
    <property type="entry name" value="Single hybrid motif"/>
    <property type="match status" value="1"/>
</dbReference>
<keyword evidence="7" id="KW-1185">Reference proteome</keyword>
<dbReference type="Proteomes" id="UP000004221">
    <property type="component" value="Unassembled WGS sequence"/>
</dbReference>